<dbReference type="Pfam" id="PF04542">
    <property type="entry name" value="Sigma70_r2"/>
    <property type="match status" value="1"/>
</dbReference>
<dbReference type="InterPro" id="IPR007627">
    <property type="entry name" value="RNA_pol_sigma70_r2"/>
</dbReference>
<sequence>MAERGTLAPVPRDTDTGAAMLRTLHDEHGAALWSYVLGLTNGDRGQAQDVVQETMLRAWRTPAVLAQTARSPRGWLFTVAKRIVIDEWRTARSRRERVTDDVPERPVADTTDQTVDRHLVLAAMRTLSAEHRAVLHECYFRGSSVGQAAATLGVPPGTVKSRTHYALRALRLAIDELGGAS</sequence>
<dbReference type="Gene3D" id="1.10.1740.10">
    <property type="match status" value="1"/>
</dbReference>
<dbReference type="CDD" id="cd06171">
    <property type="entry name" value="Sigma70_r4"/>
    <property type="match status" value="1"/>
</dbReference>
<dbReference type="NCBIfam" id="NF007227">
    <property type="entry name" value="PRK09645.1"/>
    <property type="match status" value="1"/>
</dbReference>
<dbReference type="SUPFAM" id="SSF88946">
    <property type="entry name" value="Sigma2 domain of RNA polymerase sigma factors"/>
    <property type="match status" value="1"/>
</dbReference>
<dbReference type="InterPro" id="IPR014284">
    <property type="entry name" value="RNA_pol_sigma-70_dom"/>
</dbReference>
<accession>A0A1M5MT76</accession>
<dbReference type="EMBL" id="FQVU01000003">
    <property type="protein sequence ID" value="SHG80466.1"/>
    <property type="molecule type" value="Genomic_DNA"/>
</dbReference>
<evidence type="ECO:0000313" key="8">
    <source>
        <dbReference type="EMBL" id="SHG80466.1"/>
    </source>
</evidence>
<comment type="similarity">
    <text evidence="1">Belongs to the sigma-70 factor family. ECF subfamily.</text>
</comment>
<dbReference type="InterPro" id="IPR013325">
    <property type="entry name" value="RNA_pol_sigma_r2"/>
</dbReference>
<dbReference type="GO" id="GO:0016987">
    <property type="term" value="F:sigma factor activity"/>
    <property type="evidence" value="ECO:0007669"/>
    <property type="project" value="UniProtKB-KW"/>
</dbReference>
<dbReference type="InterPro" id="IPR013324">
    <property type="entry name" value="RNA_pol_sigma_r3/r4-like"/>
</dbReference>
<keyword evidence="2" id="KW-0805">Transcription regulation</keyword>
<feature type="domain" description="RNA polymerase sigma-70 region 2" evidence="6">
    <location>
        <begin position="25"/>
        <end position="93"/>
    </location>
</feature>
<proteinExistence type="inferred from homology"/>
<dbReference type="InterPro" id="IPR036388">
    <property type="entry name" value="WH-like_DNA-bd_sf"/>
</dbReference>
<evidence type="ECO:0000256" key="5">
    <source>
        <dbReference type="ARBA" id="ARBA00023163"/>
    </source>
</evidence>
<dbReference type="Gene3D" id="1.10.10.10">
    <property type="entry name" value="Winged helix-like DNA-binding domain superfamily/Winged helix DNA-binding domain"/>
    <property type="match status" value="1"/>
</dbReference>
<organism evidence="8 9">
    <name type="scientific">Jatrophihabitans endophyticus</name>
    <dbReference type="NCBI Taxonomy" id="1206085"/>
    <lineage>
        <taxon>Bacteria</taxon>
        <taxon>Bacillati</taxon>
        <taxon>Actinomycetota</taxon>
        <taxon>Actinomycetes</taxon>
        <taxon>Jatrophihabitantales</taxon>
        <taxon>Jatrophihabitantaceae</taxon>
        <taxon>Jatrophihabitans</taxon>
    </lineage>
</organism>
<evidence type="ECO:0000256" key="2">
    <source>
        <dbReference type="ARBA" id="ARBA00023015"/>
    </source>
</evidence>
<dbReference type="Proteomes" id="UP000186132">
    <property type="component" value="Unassembled WGS sequence"/>
</dbReference>
<dbReference type="OrthoDB" id="9811152at2"/>
<evidence type="ECO:0000256" key="1">
    <source>
        <dbReference type="ARBA" id="ARBA00010641"/>
    </source>
</evidence>
<evidence type="ECO:0000256" key="4">
    <source>
        <dbReference type="ARBA" id="ARBA00023125"/>
    </source>
</evidence>
<name>A0A1M5MT76_9ACTN</name>
<keyword evidence="5" id="KW-0804">Transcription</keyword>
<dbReference type="RefSeq" id="WP_073390893.1">
    <property type="nucleotide sequence ID" value="NZ_FQVU01000003.1"/>
</dbReference>
<dbReference type="SUPFAM" id="SSF88659">
    <property type="entry name" value="Sigma3 and sigma4 domains of RNA polymerase sigma factors"/>
    <property type="match status" value="1"/>
</dbReference>
<dbReference type="STRING" id="1206085.SAMN05443575_2820"/>
<dbReference type="AlphaFoldDB" id="A0A1M5MT76"/>
<feature type="domain" description="RNA polymerase sigma-70 region 4" evidence="7">
    <location>
        <begin position="123"/>
        <end position="171"/>
    </location>
</feature>
<evidence type="ECO:0000313" key="9">
    <source>
        <dbReference type="Proteomes" id="UP000186132"/>
    </source>
</evidence>
<dbReference type="GO" id="GO:0006352">
    <property type="term" value="P:DNA-templated transcription initiation"/>
    <property type="evidence" value="ECO:0007669"/>
    <property type="project" value="InterPro"/>
</dbReference>
<keyword evidence="4" id="KW-0238">DNA-binding</keyword>
<dbReference type="Pfam" id="PF04545">
    <property type="entry name" value="Sigma70_r4"/>
    <property type="match status" value="1"/>
</dbReference>
<dbReference type="NCBIfam" id="TIGR02937">
    <property type="entry name" value="sigma70-ECF"/>
    <property type="match status" value="1"/>
</dbReference>
<keyword evidence="9" id="KW-1185">Reference proteome</keyword>
<dbReference type="GO" id="GO:0003677">
    <property type="term" value="F:DNA binding"/>
    <property type="evidence" value="ECO:0007669"/>
    <property type="project" value="UniProtKB-KW"/>
</dbReference>
<dbReference type="InterPro" id="IPR007630">
    <property type="entry name" value="RNA_pol_sigma70_r4"/>
</dbReference>
<protein>
    <submittedName>
        <fullName evidence="8">RNA polymerase sigma-70 factor, ECF subfamily</fullName>
    </submittedName>
</protein>
<dbReference type="PANTHER" id="PTHR43133">
    <property type="entry name" value="RNA POLYMERASE ECF-TYPE SIGMA FACTO"/>
    <property type="match status" value="1"/>
</dbReference>
<evidence type="ECO:0000256" key="3">
    <source>
        <dbReference type="ARBA" id="ARBA00023082"/>
    </source>
</evidence>
<dbReference type="PANTHER" id="PTHR43133:SF52">
    <property type="entry name" value="ECF RNA POLYMERASE SIGMA FACTOR SIGL"/>
    <property type="match status" value="1"/>
</dbReference>
<evidence type="ECO:0000259" key="6">
    <source>
        <dbReference type="Pfam" id="PF04542"/>
    </source>
</evidence>
<evidence type="ECO:0000259" key="7">
    <source>
        <dbReference type="Pfam" id="PF04545"/>
    </source>
</evidence>
<dbReference type="InterPro" id="IPR039425">
    <property type="entry name" value="RNA_pol_sigma-70-like"/>
</dbReference>
<keyword evidence="3" id="KW-0731">Sigma factor</keyword>
<gene>
    <name evidence="8" type="ORF">SAMN05443575_2820</name>
</gene>
<reference evidence="8 9" key="1">
    <citation type="submission" date="2016-11" db="EMBL/GenBank/DDBJ databases">
        <authorList>
            <person name="Jaros S."/>
            <person name="Januszkiewicz K."/>
            <person name="Wedrychowicz H."/>
        </authorList>
    </citation>
    <scope>NUCLEOTIDE SEQUENCE [LARGE SCALE GENOMIC DNA]</scope>
    <source>
        <strain evidence="8 9">DSM 45627</strain>
    </source>
</reference>